<organism evidence="2 3">
    <name type="scientific">Rhizophlyctis rosea</name>
    <dbReference type="NCBI Taxonomy" id="64517"/>
    <lineage>
        <taxon>Eukaryota</taxon>
        <taxon>Fungi</taxon>
        <taxon>Fungi incertae sedis</taxon>
        <taxon>Chytridiomycota</taxon>
        <taxon>Chytridiomycota incertae sedis</taxon>
        <taxon>Chytridiomycetes</taxon>
        <taxon>Rhizophlyctidales</taxon>
        <taxon>Rhizophlyctidaceae</taxon>
        <taxon>Rhizophlyctis</taxon>
    </lineage>
</organism>
<evidence type="ECO:0000313" key="2">
    <source>
        <dbReference type="EMBL" id="KAJ3048875.1"/>
    </source>
</evidence>
<reference evidence="2" key="1">
    <citation type="submission" date="2020-05" db="EMBL/GenBank/DDBJ databases">
        <title>Phylogenomic resolution of chytrid fungi.</title>
        <authorList>
            <person name="Stajich J.E."/>
            <person name="Amses K."/>
            <person name="Simmons R."/>
            <person name="Seto K."/>
            <person name="Myers J."/>
            <person name="Bonds A."/>
            <person name="Quandt C.A."/>
            <person name="Barry K."/>
            <person name="Liu P."/>
            <person name="Grigoriev I."/>
            <person name="Longcore J.E."/>
            <person name="James T.Y."/>
        </authorList>
    </citation>
    <scope>NUCLEOTIDE SEQUENCE</scope>
    <source>
        <strain evidence="2">JEL0318</strain>
    </source>
</reference>
<proteinExistence type="predicted"/>
<dbReference type="Proteomes" id="UP001212841">
    <property type="component" value="Unassembled WGS sequence"/>
</dbReference>
<evidence type="ECO:0000313" key="3">
    <source>
        <dbReference type="Proteomes" id="UP001212841"/>
    </source>
</evidence>
<protein>
    <submittedName>
        <fullName evidence="2">Uncharacterized protein</fullName>
    </submittedName>
</protein>
<gene>
    <name evidence="2" type="ORF">HK097_010121</name>
</gene>
<dbReference type="EMBL" id="JADGJD010000724">
    <property type="protein sequence ID" value="KAJ3048875.1"/>
    <property type="molecule type" value="Genomic_DNA"/>
</dbReference>
<accession>A0AAD5X0N3</accession>
<name>A0AAD5X0N3_9FUNG</name>
<comment type="caution">
    <text evidence="2">The sequence shown here is derived from an EMBL/GenBank/DDBJ whole genome shotgun (WGS) entry which is preliminary data.</text>
</comment>
<feature type="region of interest" description="Disordered" evidence="1">
    <location>
        <begin position="197"/>
        <end position="274"/>
    </location>
</feature>
<evidence type="ECO:0000256" key="1">
    <source>
        <dbReference type="SAM" id="MobiDB-lite"/>
    </source>
</evidence>
<keyword evidence="3" id="KW-1185">Reference proteome</keyword>
<sequence length="274" mass="29918">MSTKITFTSTPHLINTHPLIHLPKPTSALLPARGLVVCSILIPSLSPKPFIAPLEPDGKKSHFFLIDSDTFPDIPSDQSLSITLTPLKKYPAPPLPSDIHEAFRLSNTLDLYYKCTPASQYDWIRWIRSTKNEETRRKRIEVAIDKLGKGSRRPCCFNRSLCTVMEVSKGGVLLGGDETAELEVNAVEDGREGVEYAIEDGGDEDGVKGTDRGGRKRRGGAMGEEERDVQGNGSSNVRKKRRGGKAGKGEGSPVAIAVKSGKPARQIRNSQEAQ</sequence>
<dbReference type="Pfam" id="PF13376">
    <property type="entry name" value="OmdA"/>
    <property type="match status" value="1"/>
</dbReference>
<dbReference type="AlphaFoldDB" id="A0AAD5X0N3"/>